<dbReference type="Proteomes" id="UP000324209">
    <property type="component" value="Chromosome"/>
</dbReference>
<sequence>MIDDAMEPGKEYQIDESRQIYFSLVTFFILSSLFLIFTLLSAQFKDSFKLVHALSTLWLGTIFLRYDKKIILGEREVLKACFPLILSPPLLLYLMSSFQYLIIFNVVLAVFSIYFLYSFSLKEKTNILFYILFSSGYLLASIFHSVFSFMDIINSGAILLHILILSLGLAFRKIRCETEELINCRRSLGLLKNTTERSDDGDSLLGIYNKAGGMKVLRQTMKWSQRYEIPLTVCYMELNGSRDEHIHSITRDIFKRIRETDTLFRLGKSEMLLILPDCEKHNAASVMNHIKEVLSQNTMGKILHYGLADFQSELDRSPNELIISANQASVIA</sequence>
<protein>
    <submittedName>
        <fullName evidence="3">Diguanylate cyclase</fullName>
    </submittedName>
</protein>
<feature type="transmembrane region" description="Helical" evidence="1">
    <location>
        <begin position="101"/>
        <end position="120"/>
    </location>
</feature>
<keyword evidence="1" id="KW-0472">Membrane</keyword>
<dbReference type="AlphaFoldDB" id="A0A5C1QIQ2"/>
<proteinExistence type="predicted"/>
<dbReference type="OrthoDB" id="9845966at2"/>
<dbReference type="KEGG" id="ock:EXM22_04840"/>
<gene>
    <name evidence="3" type="ORF">EXM22_04840</name>
</gene>
<dbReference type="Gene3D" id="3.30.70.270">
    <property type="match status" value="1"/>
</dbReference>
<evidence type="ECO:0000313" key="3">
    <source>
        <dbReference type="EMBL" id="QEN07347.1"/>
    </source>
</evidence>
<dbReference type="Pfam" id="PF00990">
    <property type="entry name" value="GGDEF"/>
    <property type="match status" value="1"/>
</dbReference>
<keyword evidence="1" id="KW-0812">Transmembrane</keyword>
<evidence type="ECO:0000259" key="2">
    <source>
        <dbReference type="PROSITE" id="PS50887"/>
    </source>
</evidence>
<accession>A0A5C1QIQ2</accession>
<evidence type="ECO:0000256" key="1">
    <source>
        <dbReference type="SAM" id="Phobius"/>
    </source>
</evidence>
<feature type="transmembrane region" description="Helical" evidence="1">
    <location>
        <begin position="20"/>
        <end position="42"/>
    </location>
</feature>
<evidence type="ECO:0000313" key="4">
    <source>
        <dbReference type="Proteomes" id="UP000324209"/>
    </source>
</evidence>
<dbReference type="InterPro" id="IPR000160">
    <property type="entry name" value="GGDEF_dom"/>
</dbReference>
<name>A0A5C1QIQ2_9SPIO</name>
<dbReference type="RefSeq" id="WP_149485428.1">
    <property type="nucleotide sequence ID" value="NZ_CP036150.1"/>
</dbReference>
<dbReference type="InterPro" id="IPR029787">
    <property type="entry name" value="Nucleotide_cyclase"/>
</dbReference>
<dbReference type="InterPro" id="IPR043128">
    <property type="entry name" value="Rev_trsase/Diguanyl_cyclase"/>
</dbReference>
<reference evidence="3 4" key="1">
    <citation type="submission" date="2019-02" db="EMBL/GenBank/DDBJ databases">
        <title>Complete Genome Sequence and Methylome Analysis of free living Spirochaetas.</title>
        <authorList>
            <person name="Fomenkov A."/>
            <person name="Dubinina G."/>
            <person name="Leshcheva N."/>
            <person name="Mikheeva N."/>
            <person name="Grabovich M."/>
            <person name="Vincze T."/>
            <person name="Roberts R.J."/>
        </authorList>
    </citation>
    <scope>NUCLEOTIDE SEQUENCE [LARGE SCALE GENOMIC DNA]</scope>
    <source>
        <strain evidence="3 4">K2</strain>
    </source>
</reference>
<organism evidence="3 4">
    <name type="scientific">Oceanispirochaeta crateris</name>
    <dbReference type="NCBI Taxonomy" id="2518645"/>
    <lineage>
        <taxon>Bacteria</taxon>
        <taxon>Pseudomonadati</taxon>
        <taxon>Spirochaetota</taxon>
        <taxon>Spirochaetia</taxon>
        <taxon>Spirochaetales</taxon>
        <taxon>Spirochaetaceae</taxon>
        <taxon>Oceanispirochaeta</taxon>
    </lineage>
</organism>
<feature type="transmembrane region" description="Helical" evidence="1">
    <location>
        <begin position="127"/>
        <end position="146"/>
    </location>
</feature>
<dbReference type="PROSITE" id="PS50887">
    <property type="entry name" value="GGDEF"/>
    <property type="match status" value="1"/>
</dbReference>
<dbReference type="EMBL" id="CP036150">
    <property type="protein sequence ID" value="QEN07347.1"/>
    <property type="molecule type" value="Genomic_DNA"/>
</dbReference>
<keyword evidence="1" id="KW-1133">Transmembrane helix</keyword>
<keyword evidence="4" id="KW-1185">Reference proteome</keyword>
<dbReference type="SUPFAM" id="SSF55073">
    <property type="entry name" value="Nucleotide cyclase"/>
    <property type="match status" value="1"/>
</dbReference>
<feature type="domain" description="GGDEF" evidence="2">
    <location>
        <begin position="229"/>
        <end position="332"/>
    </location>
</feature>
<dbReference type="SMART" id="SM00267">
    <property type="entry name" value="GGDEF"/>
    <property type="match status" value="1"/>
</dbReference>
<feature type="transmembrane region" description="Helical" evidence="1">
    <location>
        <begin position="152"/>
        <end position="171"/>
    </location>
</feature>